<organism evidence="1">
    <name type="scientific">Arundo donax</name>
    <name type="common">Giant reed</name>
    <name type="synonym">Donax arundinaceus</name>
    <dbReference type="NCBI Taxonomy" id="35708"/>
    <lineage>
        <taxon>Eukaryota</taxon>
        <taxon>Viridiplantae</taxon>
        <taxon>Streptophyta</taxon>
        <taxon>Embryophyta</taxon>
        <taxon>Tracheophyta</taxon>
        <taxon>Spermatophyta</taxon>
        <taxon>Magnoliopsida</taxon>
        <taxon>Liliopsida</taxon>
        <taxon>Poales</taxon>
        <taxon>Poaceae</taxon>
        <taxon>PACMAD clade</taxon>
        <taxon>Arundinoideae</taxon>
        <taxon>Arundineae</taxon>
        <taxon>Arundo</taxon>
    </lineage>
</organism>
<proteinExistence type="predicted"/>
<evidence type="ECO:0000313" key="1">
    <source>
        <dbReference type="EMBL" id="JAE36108.1"/>
    </source>
</evidence>
<reference evidence="1" key="2">
    <citation type="journal article" date="2015" name="Data Brief">
        <title>Shoot transcriptome of the giant reed, Arundo donax.</title>
        <authorList>
            <person name="Barrero R.A."/>
            <person name="Guerrero F.D."/>
            <person name="Moolhuijzen P."/>
            <person name="Goolsby J.A."/>
            <person name="Tidwell J."/>
            <person name="Bellgard S.E."/>
            <person name="Bellgard M.I."/>
        </authorList>
    </citation>
    <scope>NUCLEOTIDE SEQUENCE</scope>
    <source>
        <tissue evidence="1">Shoot tissue taken approximately 20 cm above the soil surface</tissue>
    </source>
</reference>
<accession>A0A0A9HTA4</accession>
<sequence>MGFLTASTRNPSPCCPPGHLLVSASYPARTALGRQSRTLGRHSRTQYR</sequence>
<dbReference type="AlphaFoldDB" id="A0A0A9HTA4"/>
<dbReference type="EMBL" id="GBRH01161788">
    <property type="protein sequence ID" value="JAE36108.1"/>
    <property type="molecule type" value="Transcribed_RNA"/>
</dbReference>
<reference evidence="1" key="1">
    <citation type="submission" date="2014-09" db="EMBL/GenBank/DDBJ databases">
        <authorList>
            <person name="Magalhaes I.L.F."/>
            <person name="Oliveira U."/>
            <person name="Santos F.R."/>
            <person name="Vidigal T.H.D.A."/>
            <person name="Brescovit A.D."/>
            <person name="Santos A.J."/>
        </authorList>
    </citation>
    <scope>NUCLEOTIDE SEQUENCE</scope>
    <source>
        <tissue evidence="1">Shoot tissue taken approximately 20 cm above the soil surface</tissue>
    </source>
</reference>
<name>A0A0A9HTA4_ARUDO</name>
<protein>
    <submittedName>
        <fullName evidence="1">ELF6</fullName>
    </submittedName>
</protein>